<dbReference type="PRINTS" id="PR00344">
    <property type="entry name" value="BCTRLSENSOR"/>
</dbReference>
<sequence>MTVDLPAPRVSSPLTGGSPSHAAAAAHQVRAPLTSIRLRLELLWDELPNTVGASVKREVGGVLSEVKRLSQVLDQVLTWGGTDHGSPAPQETVDAFAVAAARVEAWSARAESRGVRVFLGGAPVRVSQVPGALDQSLDVLLDNALQATPDGSRIVVAVRVSDTYVHVEVRDQGPGMTSEEIARACEPFWRGGLGRSHRGTGLGLTIAAALLTSSGGRLELGNSPDGGLRAAAVLPRVPA</sequence>
<reference evidence="12" key="2">
    <citation type="submission" date="2020-09" db="EMBL/GenBank/DDBJ databases">
        <authorList>
            <person name="Sun Q."/>
            <person name="Ohkuma M."/>
        </authorList>
    </citation>
    <scope>NUCLEOTIDE SEQUENCE</scope>
    <source>
        <strain evidence="12">JCM 4815</strain>
    </source>
</reference>
<dbReference type="SUPFAM" id="SSF47384">
    <property type="entry name" value="Homodimeric domain of signal transducing histidine kinase"/>
    <property type="match status" value="1"/>
</dbReference>
<comment type="caution">
    <text evidence="12">The sequence shown here is derived from an EMBL/GenBank/DDBJ whole genome shotgun (WGS) entry which is preliminary data.</text>
</comment>
<protein>
    <recommendedName>
        <fullName evidence="3">histidine kinase</fullName>
        <ecNumber evidence="3">2.7.13.3</ecNumber>
    </recommendedName>
</protein>
<dbReference type="Gene3D" id="1.10.287.130">
    <property type="match status" value="1"/>
</dbReference>
<reference evidence="12" key="1">
    <citation type="journal article" date="2014" name="Int. J. Syst. Evol. Microbiol.">
        <title>Complete genome sequence of Corynebacterium casei LMG S-19264T (=DSM 44701T), isolated from a smear-ripened cheese.</title>
        <authorList>
            <consortium name="US DOE Joint Genome Institute (JGI-PGF)"/>
            <person name="Walter F."/>
            <person name="Albersmeier A."/>
            <person name="Kalinowski J."/>
            <person name="Ruckert C."/>
        </authorList>
    </citation>
    <scope>NUCLEOTIDE SEQUENCE</scope>
    <source>
        <strain evidence="12">JCM 4815</strain>
    </source>
</reference>
<dbReference type="AlphaFoldDB" id="A0A918PT77"/>
<evidence type="ECO:0000256" key="10">
    <source>
        <dbReference type="SAM" id="MobiDB-lite"/>
    </source>
</evidence>
<keyword evidence="5" id="KW-0597">Phosphoprotein</keyword>
<evidence type="ECO:0000256" key="6">
    <source>
        <dbReference type="ARBA" id="ARBA00022679"/>
    </source>
</evidence>
<evidence type="ECO:0000259" key="11">
    <source>
        <dbReference type="PROSITE" id="PS50109"/>
    </source>
</evidence>
<evidence type="ECO:0000256" key="9">
    <source>
        <dbReference type="ARBA" id="ARBA00023026"/>
    </source>
</evidence>
<evidence type="ECO:0000313" key="13">
    <source>
        <dbReference type="Proteomes" id="UP000622166"/>
    </source>
</evidence>
<dbReference type="Pfam" id="PF00512">
    <property type="entry name" value="HisKA"/>
    <property type="match status" value="1"/>
</dbReference>
<dbReference type="InterPro" id="IPR003661">
    <property type="entry name" value="HisK_dim/P_dom"/>
</dbReference>
<dbReference type="EMBL" id="BMVW01000009">
    <property type="protein sequence ID" value="GGZ21183.1"/>
    <property type="molecule type" value="Genomic_DNA"/>
</dbReference>
<dbReference type="PANTHER" id="PTHR44936:SF9">
    <property type="entry name" value="SENSOR PROTEIN CREC"/>
    <property type="match status" value="1"/>
</dbReference>
<dbReference type="SUPFAM" id="SSF55874">
    <property type="entry name" value="ATPase domain of HSP90 chaperone/DNA topoisomerase II/histidine kinase"/>
    <property type="match status" value="1"/>
</dbReference>
<dbReference type="InterPro" id="IPR005467">
    <property type="entry name" value="His_kinase_dom"/>
</dbReference>
<dbReference type="InterPro" id="IPR036097">
    <property type="entry name" value="HisK_dim/P_sf"/>
</dbReference>
<proteinExistence type="predicted"/>
<evidence type="ECO:0000256" key="2">
    <source>
        <dbReference type="ARBA" id="ARBA00004651"/>
    </source>
</evidence>
<comment type="subcellular location">
    <subcellularLocation>
        <location evidence="2">Cell membrane</location>
        <topology evidence="2">Multi-pass membrane protein</topology>
    </subcellularLocation>
</comment>
<dbReference type="GO" id="GO:0005886">
    <property type="term" value="C:plasma membrane"/>
    <property type="evidence" value="ECO:0007669"/>
    <property type="project" value="UniProtKB-SubCell"/>
</dbReference>
<keyword evidence="7" id="KW-0418">Kinase</keyword>
<keyword evidence="8" id="KW-0902">Two-component regulatory system</keyword>
<dbReference type="CDD" id="cd00082">
    <property type="entry name" value="HisKA"/>
    <property type="match status" value="1"/>
</dbReference>
<dbReference type="InterPro" id="IPR003594">
    <property type="entry name" value="HATPase_dom"/>
</dbReference>
<evidence type="ECO:0000256" key="5">
    <source>
        <dbReference type="ARBA" id="ARBA00022553"/>
    </source>
</evidence>
<evidence type="ECO:0000256" key="3">
    <source>
        <dbReference type="ARBA" id="ARBA00012438"/>
    </source>
</evidence>
<gene>
    <name evidence="12" type="ORF">GCM10010365_46940</name>
</gene>
<comment type="catalytic activity">
    <reaction evidence="1">
        <text>ATP + protein L-histidine = ADP + protein N-phospho-L-histidine.</text>
        <dbReference type="EC" id="2.7.13.3"/>
    </reaction>
</comment>
<name>A0A918PT77_9ACTN</name>
<keyword evidence="13" id="KW-1185">Reference proteome</keyword>
<feature type="region of interest" description="Disordered" evidence="10">
    <location>
        <begin position="1"/>
        <end position="22"/>
    </location>
</feature>
<dbReference type="CDD" id="cd00075">
    <property type="entry name" value="HATPase"/>
    <property type="match status" value="1"/>
</dbReference>
<dbReference type="InterPro" id="IPR050980">
    <property type="entry name" value="2C_sensor_his_kinase"/>
</dbReference>
<evidence type="ECO:0000256" key="1">
    <source>
        <dbReference type="ARBA" id="ARBA00000085"/>
    </source>
</evidence>
<evidence type="ECO:0000313" key="12">
    <source>
        <dbReference type="EMBL" id="GGZ21183.1"/>
    </source>
</evidence>
<dbReference type="EC" id="2.7.13.3" evidence="3"/>
<dbReference type="Proteomes" id="UP000622166">
    <property type="component" value="Unassembled WGS sequence"/>
</dbReference>
<evidence type="ECO:0000256" key="4">
    <source>
        <dbReference type="ARBA" id="ARBA00022475"/>
    </source>
</evidence>
<keyword evidence="6" id="KW-0808">Transferase</keyword>
<keyword evidence="4" id="KW-0472">Membrane</keyword>
<dbReference type="PROSITE" id="PS50109">
    <property type="entry name" value="HIS_KIN"/>
    <property type="match status" value="1"/>
</dbReference>
<dbReference type="InterPro" id="IPR036890">
    <property type="entry name" value="HATPase_C_sf"/>
</dbReference>
<accession>A0A918PT77</accession>
<organism evidence="12 13">
    <name type="scientific">Streptomyces poonensis</name>
    <dbReference type="NCBI Taxonomy" id="68255"/>
    <lineage>
        <taxon>Bacteria</taxon>
        <taxon>Bacillati</taxon>
        <taxon>Actinomycetota</taxon>
        <taxon>Actinomycetes</taxon>
        <taxon>Kitasatosporales</taxon>
        <taxon>Streptomycetaceae</taxon>
        <taxon>Streptomyces</taxon>
    </lineage>
</organism>
<dbReference type="InterPro" id="IPR004358">
    <property type="entry name" value="Sig_transdc_His_kin-like_C"/>
</dbReference>
<dbReference type="GO" id="GO:0000155">
    <property type="term" value="F:phosphorelay sensor kinase activity"/>
    <property type="evidence" value="ECO:0007669"/>
    <property type="project" value="InterPro"/>
</dbReference>
<dbReference type="Pfam" id="PF02518">
    <property type="entry name" value="HATPase_c"/>
    <property type="match status" value="1"/>
</dbReference>
<dbReference type="SMART" id="SM00387">
    <property type="entry name" value="HATPase_c"/>
    <property type="match status" value="1"/>
</dbReference>
<evidence type="ECO:0000256" key="7">
    <source>
        <dbReference type="ARBA" id="ARBA00022777"/>
    </source>
</evidence>
<dbReference type="PANTHER" id="PTHR44936">
    <property type="entry name" value="SENSOR PROTEIN CREC"/>
    <property type="match status" value="1"/>
</dbReference>
<dbReference type="Gene3D" id="3.30.565.10">
    <property type="entry name" value="Histidine kinase-like ATPase, C-terminal domain"/>
    <property type="match status" value="1"/>
</dbReference>
<keyword evidence="4" id="KW-1003">Cell membrane</keyword>
<evidence type="ECO:0000256" key="8">
    <source>
        <dbReference type="ARBA" id="ARBA00023012"/>
    </source>
</evidence>
<keyword evidence="9" id="KW-0843">Virulence</keyword>
<feature type="domain" description="Histidine kinase" evidence="11">
    <location>
        <begin position="24"/>
        <end position="238"/>
    </location>
</feature>